<dbReference type="Gene3D" id="1.20.120.1220">
    <property type="match status" value="1"/>
</dbReference>
<keyword evidence="5" id="KW-1185">Reference proteome</keyword>
<evidence type="ECO:0000259" key="3">
    <source>
        <dbReference type="Pfam" id="PF01478"/>
    </source>
</evidence>
<dbReference type="Pfam" id="PF01478">
    <property type="entry name" value="Peptidase_A24"/>
    <property type="match status" value="1"/>
</dbReference>
<feature type="transmembrane region" description="Helical" evidence="2">
    <location>
        <begin position="20"/>
        <end position="38"/>
    </location>
</feature>
<accession>A0ABT9BJR9</accession>
<proteinExistence type="inferred from homology"/>
<keyword evidence="2" id="KW-0812">Transmembrane</keyword>
<reference evidence="4 5" key="1">
    <citation type="submission" date="2023-07" db="EMBL/GenBank/DDBJ databases">
        <title>Protaetiibacter sp. nov WY-16 isolated from soil.</title>
        <authorList>
            <person name="Liu B."/>
            <person name="Wan Y."/>
        </authorList>
    </citation>
    <scope>NUCLEOTIDE SEQUENCE [LARGE SCALE GENOMIC DNA]</scope>
    <source>
        <strain evidence="4 5">WY-16</strain>
    </source>
</reference>
<dbReference type="EC" id="3.4.23.-" evidence="4"/>
<evidence type="ECO:0000256" key="2">
    <source>
        <dbReference type="SAM" id="Phobius"/>
    </source>
</evidence>
<dbReference type="PANTHER" id="PTHR30487">
    <property type="entry name" value="TYPE 4 PREPILIN-LIKE PROTEINS LEADER PEPTIDE-PROCESSING ENZYME"/>
    <property type="match status" value="1"/>
</dbReference>
<dbReference type="Proteomes" id="UP001241072">
    <property type="component" value="Unassembled WGS sequence"/>
</dbReference>
<dbReference type="PANTHER" id="PTHR30487:SF0">
    <property type="entry name" value="PREPILIN LEADER PEPTIDASE_N-METHYLTRANSFERASE-RELATED"/>
    <property type="match status" value="1"/>
</dbReference>
<feature type="domain" description="Prepilin type IV endopeptidase peptidase" evidence="3">
    <location>
        <begin position="48"/>
        <end position="151"/>
    </location>
</feature>
<sequence>MRSADATTSTVSWRTATAGWGLPAAATLAVLAVASTGIEPRALPALYLAVVSPALAAIDVREHRLPNRLVLPGFAVGLVGAAGQWAVSGVFPLVALIAGAGYGAALLLLAVLGGMGMGDVKLAGVLGLSAGLVSVDAAVVAPVTAFLIGGVGAVAALRGGRRAGIPFGPYLLAGYWIALVISRGASST</sequence>
<feature type="transmembrane region" description="Helical" evidence="2">
    <location>
        <begin position="93"/>
        <end position="112"/>
    </location>
</feature>
<dbReference type="InterPro" id="IPR050882">
    <property type="entry name" value="Prepilin_peptidase/N-MTase"/>
</dbReference>
<comment type="caution">
    <text evidence="4">The sequence shown here is derived from an EMBL/GenBank/DDBJ whole genome shotgun (WGS) entry which is preliminary data.</text>
</comment>
<evidence type="ECO:0000256" key="1">
    <source>
        <dbReference type="ARBA" id="ARBA00005801"/>
    </source>
</evidence>
<keyword evidence="2" id="KW-0472">Membrane</keyword>
<keyword evidence="4" id="KW-0378">Hydrolase</keyword>
<comment type="similarity">
    <text evidence="1">Belongs to the peptidase A24 family.</text>
</comment>
<evidence type="ECO:0000313" key="4">
    <source>
        <dbReference type="EMBL" id="MDO7881269.1"/>
    </source>
</evidence>
<feature type="transmembrane region" description="Helical" evidence="2">
    <location>
        <begin position="69"/>
        <end position="87"/>
    </location>
</feature>
<dbReference type="EMBL" id="JAUQUB010000001">
    <property type="protein sequence ID" value="MDO7881269.1"/>
    <property type="molecule type" value="Genomic_DNA"/>
</dbReference>
<evidence type="ECO:0000313" key="5">
    <source>
        <dbReference type="Proteomes" id="UP001241072"/>
    </source>
</evidence>
<feature type="transmembrane region" description="Helical" evidence="2">
    <location>
        <begin position="163"/>
        <end position="182"/>
    </location>
</feature>
<dbReference type="InterPro" id="IPR000045">
    <property type="entry name" value="Prepilin_IV_endopep_pep"/>
</dbReference>
<feature type="transmembrane region" description="Helical" evidence="2">
    <location>
        <begin position="124"/>
        <end position="157"/>
    </location>
</feature>
<dbReference type="RefSeq" id="WP_305001684.1">
    <property type="nucleotide sequence ID" value="NZ_JAUQUB010000001.1"/>
</dbReference>
<name>A0ABT9BJR9_9MICO</name>
<organism evidence="4 5">
    <name type="scientific">Antiquaquibacter soli</name>
    <dbReference type="NCBI Taxonomy" id="3064523"/>
    <lineage>
        <taxon>Bacteria</taxon>
        <taxon>Bacillati</taxon>
        <taxon>Actinomycetota</taxon>
        <taxon>Actinomycetes</taxon>
        <taxon>Micrococcales</taxon>
        <taxon>Microbacteriaceae</taxon>
        <taxon>Antiquaquibacter</taxon>
    </lineage>
</organism>
<protein>
    <submittedName>
        <fullName evidence="4">A24 family peptidase</fullName>
        <ecNumber evidence="4">3.4.23.-</ecNumber>
    </submittedName>
</protein>
<gene>
    <name evidence="4" type="ORF">Q5716_03410</name>
</gene>
<keyword evidence="2" id="KW-1133">Transmembrane helix</keyword>
<dbReference type="GO" id="GO:0016787">
    <property type="term" value="F:hydrolase activity"/>
    <property type="evidence" value="ECO:0007669"/>
    <property type="project" value="UniProtKB-KW"/>
</dbReference>